<evidence type="ECO:0000313" key="3">
    <source>
        <dbReference type="Proteomes" id="UP000006327"/>
    </source>
</evidence>
<accession>K6XBW5</accession>
<dbReference type="InterPro" id="IPR038610">
    <property type="entry name" value="FliK-like_C_sf"/>
</dbReference>
<feature type="domain" description="Flagellar hook-length control protein-like C-terminal" evidence="1">
    <location>
        <begin position="594"/>
        <end position="671"/>
    </location>
</feature>
<keyword evidence="3" id="KW-1185">Reference proteome</keyword>
<proteinExistence type="predicted"/>
<dbReference type="AlphaFoldDB" id="K6XBW5"/>
<dbReference type="eggNOG" id="ENOG50314U2">
    <property type="taxonomic scope" value="Bacteria"/>
</dbReference>
<dbReference type="EMBL" id="BAEO01000014">
    <property type="protein sequence ID" value="GAC18129.1"/>
    <property type="molecule type" value="Genomic_DNA"/>
</dbReference>
<comment type="caution">
    <text evidence="2">The sequence shown here is derived from an EMBL/GenBank/DDBJ whole genome shotgun (WGS) entry which is preliminary data.</text>
</comment>
<evidence type="ECO:0000313" key="2">
    <source>
        <dbReference type="EMBL" id="GAC18129.1"/>
    </source>
</evidence>
<gene>
    <name evidence="2" type="ORF">GARC_1149</name>
</gene>
<evidence type="ECO:0000259" key="1">
    <source>
        <dbReference type="Pfam" id="PF02120"/>
    </source>
</evidence>
<dbReference type="STRING" id="493475.GARC_1149"/>
<protein>
    <recommendedName>
        <fullName evidence="1">Flagellar hook-length control protein-like C-terminal domain-containing protein</fullName>
    </recommendedName>
</protein>
<name>K6XBW5_9ALTE</name>
<dbReference type="Proteomes" id="UP000006327">
    <property type="component" value="Unassembled WGS sequence"/>
</dbReference>
<organism evidence="2 3">
    <name type="scientific">Paraglaciecola arctica BSs20135</name>
    <dbReference type="NCBI Taxonomy" id="493475"/>
    <lineage>
        <taxon>Bacteria</taxon>
        <taxon>Pseudomonadati</taxon>
        <taxon>Pseudomonadota</taxon>
        <taxon>Gammaproteobacteria</taxon>
        <taxon>Alteromonadales</taxon>
        <taxon>Alteromonadaceae</taxon>
        <taxon>Paraglaciecola</taxon>
    </lineage>
</organism>
<sequence length="689" mass="75875">MQSLLRLPAKQLIPSNLLVKSDTTNTLPVLNATVLAALTKGLPNTQIPSELIKPQTATSPIQTQQNTLRVSLTDQKPAIELALPVKQLNQFTVGEKVSLSLAPKGNNWQLTIVQNKMDLSNQPKSISEDKVQLRNQLSTSALPTQLAPNKIASQLLAQTNVTATQTNSNSEMRVVKDQQSLLTPILATPIIKASLGELKLDKSASFELPIKPVLQQLSKINNEQNQALIQKLQALPIDKISLQIKPSGEIGLLVQNTKPVATIVITKEIAQALAPLKLPNQLAVMKELNLSIENSKLIQTPVQTTRSEVSPKTQRLGTENLQQITADNKTRPIVPPVDGTKSPETRLSMQEAASNLQAQIQERPLAQSVISQSLLANKPEQINLVQSLLRIVQAKAEAPAITLQSIEKALVDGEFFKGVTEQPSKQLVEQVLQQIKQALPQGKEQDVNQIRQLLTTPALNLSALQMINPTSSQGFMSGLITLLQMSLSARLTRIQTSRTEHITETLNNVLSGTSKAKPSVSSKAMGEMSQLEQRHQLMKEIGRLLSGHQTSKLSNAEQMIQGQESFYYNLPTAFGGTIKDIELLIKREDNDKEDQAADEQSNKTWQLTMKLAVGELGELLTKAKLRSDTLEINFYASNEAVKIQVMNYLPLLRRKFDSLGIEVSKSHCQLGKIPDTLQQRPYHMFQAKA</sequence>
<dbReference type="InterPro" id="IPR021136">
    <property type="entry name" value="Flagellar_hook_control-like_C"/>
</dbReference>
<dbReference type="Gene3D" id="3.30.750.140">
    <property type="match status" value="1"/>
</dbReference>
<dbReference type="Pfam" id="PF02120">
    <property type="entry name" value="Flg_hook"/>
    <property type="match status" value="1"/>
</dbReference>
<reference evidence="2 3" key="1">
    <citation type="journal article" date="2017" name="Antonie Van Leeuwenhoek">
        <title>Rhizobium rhizosphaerae sp. nov., a novel species isolated from rice rhizosphere.</title>
        <authorList>
            <person name="Zhao J.J."/>
            <person name="Zhang J."/>
            <person name="Zhang R.J."/>
            <person name="Zhang C.W."/>
            <person name="Yin H.Q."/>
            <person name="Zhang X.X."/>
        </authorList>
    </citation>
    <scope>NUCLEOTIDE SEQUENCE [LARGE SCALE GENOMIC DNA]</scope>
    <source>
        <strain evidence="2 3">BSs20135</strain>
    </source>
</reference>